<feature type="region of interest" description="Disordered" evidence="3">
    <location>
        <begin position="426"/>
        <end position="465"/>
    </location>
</feature>
<keyword evidence="2" id="KW-0175">Coiled coil</keyword>
<dbReference type="EMBL" id="JBJUIK010000005">
    <property type="protein sequence ID" value="KAL3526943.1"/>
    <property type="molecule type" value="Genomic_DNA"/>
</dbReference>
<feature type="compositionally biased region" description="Acidic residues" evidence="3">
    <location>
        <begin position="1"/>
        <end position="39"/>
    </location>
</feature>
<comment type="similarity">
    <text evidence="1">Belongs to the SPT2 family.</text>
</comment>
<accession>A0ABD3A6X2</accession>
<feature type="compositionally biased region" description="Pro residues" evidence="3">
    <location>
        <begin position="347"/>
        <end position="363"/>
    </location>
</feature>
<feature type="compositionally biased region" description="Basic and acidic residues" evidence="3">
    <location>
        <begin position="40"/>
        <end position="61"/>
    </location>
</feature>
<dbReference type="Pfam" id="PF08243">
    <property type="entry name" value="SPT2"/>
    <property type="match status" value="1"/>
</dbReference>
<organism evidence="4 5">
    <name type="scientific">Cinchona calisaya</name>
    <dbReference type="NCBI Taxonomy" id="153742"/>
    <lineage>
        <taxon>Eukaryota</taxon>
        <taxon>Viridiplantae</taxon>
        <taxon>Streptophyta</taxon>
        <taxon>Embryophyta</taxon>
        <taxon>Tracheophyta</taxon>
        <taxon>Spermatophyta</taxon>
        <taxon>Magnoliopsida</taxon>
        <taxon>eudicotyledons</taxon>
        <taxon>Gunneridae</taxon>
        <taxon>Pentapetalae</taxon>
        <taxon>asterids</taxon>
        <taxon>lamiids</taxon>
        <taxon>Gentianales</taxon>
        <taxon>Rubiaceae</taxon>
        <taxon>Cinchonoideae</taxon>
        <taxon>Cinchoneae</taxon>
        <taxon>Cinchona</taxon>
    </lineage>
</organism>
<gene>
    <name evidence="4" type="ORF">ACH5RR_011599</name>
</gene>
<evidence type="ECO:0000256" key="1">
    <source>
        <dbReference type="ARBA" id="ARBA00006461"/>
    </source>
</evidence>
<feature type="region of interest" description="Disordered" evidence="3">
    <location>
        <begin position="1"/>
        <end position="90"/>
    </location>
</feature>
<reference evidence="4 5" key="1">
    <citation type="submission" date="2024-11" db="EMBL/GenBank/DDBJ databases">
        <title>A near-complete genome assembly of Cinchona calisaya.</title>
        <authorList>
            <person name="Lian D.C."/>
            <person name="Zhao X.W."/>
            <person name="Wei L."/>
        </authorList>
    </citation>
    <scope>NUCLEOTIDE SEQUENCE [LARGE SCALE GENOMIC DNA]</scope>
    <source>
        <tissue evidence="4">Nenye</tissue>
    </source>
</reference>
<feature type="region of interest" description="Disordered" evidence="3">
    <location>
        <begin position="170"/>
        <end position="391"/>
    </location>
</feature>
<feature type="compositionally biased region" description="Basic residues" evidence="3">
    <location>
        <begin position="455"/>
        <end position="465"/>
    </location>
</feature>
<dbReference type="PANTHER" id="PTHR22691">
    <property type="entry name" value="YEAST SPT2-RELATED"/>
    <property type="match status" value="1"/>
</dbReference>
<proteinExistence type="inferred from homology"/>
<evidence type="ECO:0000313" key="4">
    <source>
        <dbReference type="EMBL" id="KAL3526943.1"/>
    </source>
</evidence>
<evidence type="ECO:0008006" key="6">
    <source>
        <dbReference type="Google" id="ProtNLM"/>
    </source>
</evidence>
<feature type="compositionally biased region" description="Low complexity" evidence="3">
    <location>
        <begin position="121"/>
        <end position="143"/>
    </location>
</feature>
<sequence>MGEYDRYEDEDLDEYEEDDYEQVEEDAGEDEDEYEEEEDPRPTKEVLDYLELRQRLKEEKRKKLKKESGTVNGSSREKNNVIPKDSYGSFFGPSQPVIAQRVIQESKSLLENPNLAAKVIKSSQTSNRSSSSVLSVSKSQASAQRPKVANGLQKKVEMIKNTRDYSFLLSDDAELPAPKKVPPPRNVSAPKPEARSAQVSERSKDFLSSNGRKVSSSREDKKPTVSVNRMQPKVGADRLASGGKQVQTSVDSRKHLVASNGTLSHHRKQLSSSTSSGPGRPVVSKGVPSKVLVGGAEKKVAVPVAKTSAPAMHKPSSSKLHAPVSKQSFPRKEEYQASGKPKVLPKQPVPPPKPKQVMQPPPKTSTRDTSRDERPRKRPMRRDNDEDPEQAISMIRKMFGYNPKRYQDADDDCAMETGFDDIMREEKRSARIAKKEDDEELLKMEEEERRERLRKDARKRKLSHR</sequence>
<protein>
    <recommendedName>
        <fullName evidence="6">Protein SPT2 homolog</fullName>
    </recommendedName>
</protein>
<evidence type="ECO:0000256" key="3">
    <source>
        <dbReference type="SAM" id="MobiDB-lite"/>
    </source>
</evidence>
<dbReference type="PANTHER" id="PTHR22691:SF8">
    <property type="entry name" value="PROTEIN SPT2 HOMOLOG"/>
    <property type="match status" value="1"/>
</dbReference>
<dbReference type="Proteomes" id="UP001630127">
    <property type="component" value="Unassembled WGS sequence"/>
</dbReference>
<dbReference type="AlphaFoldDB" id="A0ABD3A6X2"/>
<feature type="compositionally biased region" description="Basic and acidic residues" evidence="3">
    <location>
        <begin position="365"/>
        <end position="375"/>
    </location>
</feature>
<evidence type="ECO:0000313" key="5">
    <source>
        <dbReference type="Proteomes" id="UP001630127"/>
    </source>
</evidence>
<feature type="compositionally biased region" description="Basic and acidic residues" evidence="3">
    <location>
        <begin position="426"/>
        <end position="454"/>
    </location>
</feature>
<keyword evidence="5" id="KW-1185">Reference proteome</keyword>
<dbReference type="InterPro" id="IPR013256">
    <property type="entry name" value="Chromatin_SPT2"/>
</dbReference>
<dbReference type="SMART" id="SM00784">
    <property type="entry name" value="SPT2"/>
    <property type="match status" value="1"/>
</dbReference>
<feature type="region of interest" description="Disordered" evidence="3">
    <location>
        <begin position="120"/>
        <end position="156"/>
    </location>
</feature>
<name>A0ABD3A6X2_9GENT</name>
<comment type="caution">
    <text evidence="4">The sequence shown here is derived from an EMBL/GenBank/DDBJ whole genome shotgun (WGS) entry which is preliminary data.</text>
</comment>
<evidence type="ECO:0000256" key="2">
    <source>
        <dbReference type="ARBA" id="ARBA00023054"/>
    </source>
</evidence>